<proteinExistence type="predicted"/>
<dbReference type="Proteomes" id="UP000436088">
    <property type="component" value="Unassembled WGS sequence"/>
</dbReference>
<sequence length="209" mass="23844">MPESALTFLQSLEPNRDTYGFVVRSQHIHTYKQYVNIYKNEEKERLTRWKIFLDHLTKHTRPCLSEEESEETLHSKVGEANDEASIEVNKEDDDKEHEVTSSTEATELNEEVASEGSDDGDAPTAKPGSPESDAEGPFSGYATESEGEREVQLAEETKTYHVKRWAKNRPAICAIENMMESRVKKGKEMKYMSESGDHLPSIKDERFPD</sequence>
<feature type="compositionally biased region" description="Acidic residues" evidence="1">
    <location>
        <begin position="107"/>
        <end position="121"/>
    </location>
</feature>
<accession>A0A6A3C5M0</accession>
<feature type="compositionally biased region" description="Acidic residues" evidence="1">
    <location>
        <begin position="80"/>
        <end position="95"/>
    </location>
</feature>
<gene>
    <name evidence="2" type="ORF">F3Y22_tig00010417pilonHSYRG00011</name>
</gene>
<evidence type="ECO:0000256" key="1">
    <source>
        <dbReference type="SAM" id="MobiDB-lite"/>
    </source>
</evidence>
<keyword evidence="3" id="KW-1185">Reference proteome</keyword>
<dbReference type="AlphaFoldDB" id="A0A6A3C5M0"/>
<reference evidence="2" key="1">
    <citation type="submission" date="2019-09" db="EMBL/GenBank/DDBJ databases">
        <title>Draft genome information of white flower Hibiscus syriacus.</title>
        <authorList>
            <person name="Kim Y.-M."/>
        </authorList>
    </citation>
    <scope>NUCLEOTIDE SEQUENCE [LARGE SCALE GENOMIC DNA]</scope>
    <source>
        <strain evidence="2">YM2019G1</strain>
    </source>
</reference>
<feature type="compositionally biased region" description="Basic and acidic residues" evidence="1">
    <location>
        <begin position="146"/>
        <end position="156"/>
    </location>
</feature>
<comment type="caution">
    <text evidence="2">The sequence shown here is derived from an EMBL/GenBank/DDBJ whole genome shotgun (WGS) entry which is preliminary data.</text>
</comment>
<name>A0A6A3C5M0_HIBSY</name>
<feature type="region of interest" description="Disordered" evidence="1">
    <location>
        <begin position="186"/>
        <end position="209"/>
    </location>
</feature>
<protein>
    <submittedName>
        <fullName evidence="2">Uncharacterized protein</fullName>
    </submittedName>
</protein>
<evidence type="ECO:0000313" key="2">
    <source>
        <dbReference type="EMBL" id="KAE8724510.1"/>
    </source>
</evidence>
<feature type="region of interest" description="Disordered" evidence="1">
    <location>
        <begin position="62"/>
        <end position="156"/>
    </location>
</feature>
<organism evidence="2 3">
    <name type="scientific">Hibiscus syriacus</name>
    <name type="common">Rose of Sharon</name>
    <dbReference type="NCBI Taxonomy" id="106335"/>
    <lineage>
        <taxon>Eukaryota</taxon>
        <taxon>Viridiplantae</taxon>
        <taxon>Streptophyta</taxon>
        <taxon>Embryophyta</taxon>
        <taxon>Tracheophyta</taxon>
        <taxon>Spermatophyta</taxon>
        <taxon>Magnoliopsida</taxon>
        <taxon>eudicotyledons</taxon>
        <taxon>Gunneridae</taxon>
        <taxon>Pentapetalae</taxon>
        <taxon>rosids</taxon>
        <taxon>malvids</taxon>
        <taxon>Malvales</taxon>
        <taxon>Malvaceae</taxon>
        <taxon>Malvoideae</taxon>
        <taxon>Hibiscus</taxon>
    </lineage>
</organism>
<dbReference type="EMBL" id="VEPZ02000464">
    <property type="protein sequence ID" value="KAE8724510.1"/>
    <property type="molecule type" value="Genomic_DNA"/>
</dbReference>
<evidence type="ECO:0000313" key="3">
    <source>
        <dbReference type="Proteomes" id="UP000436088"/>
    </source>
</evidence>